<accession>A0A2M7E6P7</accession>
<dbReference type="InterPro" id="IPR051471">
    <property type="entry name" value="Bacterial_PTS_sugar_comp"/>
</dbReference>
<keyword evidence="4" id="KW-0762">Sugar transport</keyword>
<dbReference type="Gene3D" id="3.40.50.510">
    <property type="entry name" value="Phosphotransferase system, mannose-type IIA component"/>
    <property type="match status" value="1"/>
</dbReference>
<evidence type="ECO:0000256" key="7">
    <source>
        <dbReference type="ARBA" id="ARBA00022777"/>
    </source>
</evidence>
<sequence>MVNLIIVGHSDFPSVLVKSAEEILGSIEKLKVVPLYPSESKNDLKAKLKEAIKELGFSDAILVLIDMFGGTPCNVALSFQKKYHLKIITGLNLPMLLEAVLHREEEIEKLTLIVKEAAKKSVVETW</sequence>
<protein>
    <recommendedName>
        <fullName evidence="8">PTS EIIA type-4 domain-containing protein</fullName>
    </recommendedName>
</protein>
<evidence type="ECO:0000313" key="9">
    <source>
        <dbReference type="EMBL" id="PIV63393.1"/>
    </source>
</evidence>
<dbReference type="EMBL" id="PETL01000367">
    <property type="protein sequence ID" value="PIV63393.1"/>
    <property type="molecule type" value="Genomic_DNA"/>
</dbReference>
<dbReference type="SUPFAM" id="SSF53062">
    <property type="entry name" value="PTS system fructose IIA component-like"/>
    <property type="match status" value="1"/>
</dbReference>
<dbReference type="InterPro" id="IPR036662">
    <property type="entry name" value="PTS_EIIA_man-typ_sf"/>
</dbReference>
<gene>
    <name evidence="9" type="ORF">COS11_07665</name>
</gene>
<proteinExistence type="predicted"/>
<comment type="caution">
    <text evidence="9">The sequence shown here is derived from an EMBL/GenBank/DDBJ whole genome shotgun (WGS) entry which is preliminary data.</text>
</comment>
<evidence type="ECO:0000256" key="1">
    <source>
        <dbReference type="ARBA" id="ARBA00004496"/>
    </source>
</evidence>
<keyword evidence="3" id="KW-0963">Cytoplasm</keyword>
<dbReference type="InterPro" id="IPR004701">
    <property type="entry name" value="PTS_EIIA_man-typ"/>
</dbReference>
<evidence type="ECO:0000259" key="8">
    <source>
        <dbReference type="PROSITE" id="PS51096"/>
    </source>
</evidence>
<dbReference type="GO" id="GO:0016020">
    <property type="term" value="C:membrane"/>
    <property type="evidence" value="ECO:0007669"/>
    <property type="project" value="InterPro"/>
</dbReference>
<name>A0A2M7E6P7_9BACT</name>
<dbReference type="CDD" id="cd00006">
    <property type="entry name" value="PTS_IIA_man"/>
    <property type="match status" value="1"/>
</dbReference>
<evidence type="ECO:0000313" key="10">
    <source>
        <dbReference type="Proteomes" id="UP000228886"/>
    </source>
</evidence>
<evidence type="ECO:0000256" key="4">
    <source>
        <dbReference type="ARBA" id="ARBA00022597"/>
    </source>
</evidence>
<reference evidence="10" key="1">
    <citation type="submission" date="2017-09" db="EMBL/GenBank/DDBJ databases">
        <title>Depth-based differentiation of microbial function through sediment-hosted aquifers and enrichment of novel symbionts in the deep terrestrial subsurface.</title>
        <authorList>
            <person name="Probst A.J."/>
            <person name="Ladd B."/>
            <person name="Jarett J.K."/>
            <person name="Geller-Mcgrath D.E."/>
            <person name="Sieber C.M.K."/>
            <person name="Emerson J.B."/>
            <person name="Anantharaman K."/>
            <person name="Thomas B.C."/>
            <person name="Malmstrom R."/>
            <person name="Stieglmeier M."/>
            <person name="Klingl A."/>
            <person name="Woyke T."/>
            <person name="Ryan C.M."/>
            <person name="Banfield J.F."/>
        </authorList>
    </citation>
    <scope>NUCLEOTIDE SEQUENCE [LARGE SCALE GENOMIC DNA]</scope>
</reference>
<evidence type="ECO:0000256" key="5">
    <source>
        <dbReference type="ARBA" id="ARBA00022679"/>
    </source>
</evidence>
<dbReference type="Pfam" id="PF03610">
    <property type="entry name" value="EIIA-man"/>
    <property type="match status" value="1"/>
</dbReference>
<keyword evidence="6" id="KW-0598">Phosphotransferase system</keyword>
<organism evidence="9 10">
    <name type="scientific">bacterium (Candidatus Ratteibacteria) CG01_land_8_20_14_3_00_40_19</name>
    <dbReference type="NCBI Taxonomy" id="2014290"/>
    <lineage>
        <taxon>Bacteria</taxon>
        <taxon>Candidatus Ratteibacteria</taxon>
    </lineage>
</organism>
<evidence type="ECO:0000256" key="2">
    <source>
        <dbReference type="ARBA" id="ARBA00022448"/>
    </source>
</evidence>
<dbReference type="InterPro" id="IPR033887">
    <property type="entry name" value="PTS_IIA_man"/>
</dbReference>
<keyword evidence="7" id="KW-0418">Kinase</keyword>
<dbReference type="GO" id="GO:0005737">
    <property type="term" value="C:cytoplasm"/>
    <property type="evidence" value="ECO:0007669"/>
    <property type="project" value="UniProtKB-SubCell"/>
</dbReference>
<comment type="subcellular location">
    <subcellularLocation>
        <location evidence="1">Cytoplasm</location>
    </subcellularLocation>
</comment>
<dbReference type="PROSITE" id="PS51096">
    <property type="entry name" value="PTS_EIIA_TYPE_4"/>
    <property type="match status" value="1"/>
</dbReference>
<dbReference type="GO" id="GO:0009401">
    <property type="term" value="P:phosphoenolpyruvate-dependent sugar phosphotransferase system"/>
    <property type="evidence" value="ECO:0007669"/>
    <property type="project" value="UniProtKB-KW"/>
</dbReference>
<keyword evidence="5" id="KW-0808">Transferase</keyword>
<dbReference type="GO" id="GO:0016301">
    <property type="term" value="F:kinase activity"/>
    <property type="evidence" value="ECO:0007669"/>
    <property type="project" value="UniProtKB-KW"/>
</dbReference>
<evidence type="ECO:0000256" key="6">
    <source>
        <dbReference type="ARBA" id="ARBA00022683"/>
    </source>
</evidence>
<evidence type="ECO:0000256" key="3">
    <source>
        <dbReference type="ARBA" id="ARBA00022490"/>
    </source>
</evidence>
<keyword evidence="2" id="KW-0813">Transport</keyword>
<dbReference type="PANTHER" id="PTHR33799:SF1">
    <property type="entry name" value="PTS SYSTEM MANNOSE-SPECIFIC EIIAB COMPONENT-RELATED"/>
    <property type="match status" value="1"/>
</dbReference>
<feature type="domain" description="PTS EIIA type-4" evidence="8">
    <location>
        <begin position="1"/>
        <end position="122"/>
    </location>
</feature>
<dbReference type="PANTHER" id="PTHR33799">
    <property type="entry name" value="PTS PERMEASE-RELATED-RELATED"/>
    <property type="match status" value="1"/>
</dbReference>
<dbReference type="Proteomes" id="UP000228886">
    <property type="component" value="Unassembled WGS sequence"/>
</dbReference>
<dbReference type="AlphaFoldDB" id="A0A2M7E6P7"/>